<sequence>YNSSEYRQFQLYSLKNRWAFCLDSMTEYINMINIIGKKKIIEKFNEFKLNIEKDVEANNFKKLIIEPVELIKLGKYYRDNENWSKALLCYKEVCNDKFYSFVNYYTSSCHQNINYVNGIASKREFKRDLFNIKQSIEKENCNFLNNAAQLAFEIDEKNRKLGFANSKDLTTNKYLYDEEKAKRLFKKLQDKKFIKPFHITKIKNKIEELELSSIFNTDYTKKPLLEYLNSKSNDRRSVNRDLNELNEETFKNDLKRKRIFLPYSNKFIDLIKDNGFIEQINNEEDDQLFLFQNFNEENFTNKNFPQKLNQYSVRKDKIIKPIDDDYRYSNLYYFERHYTEEFQNFDLIFRQNFLKIILIQQDSDNDDSYFILKDTINVNDFEVPKTEDAAIKYLWNYLKSTPLIKAPRINIGLISSEKVNNKRNDIQKEIKLFLENELSNEEKKELDEAVNSVFNLIDQTMGELKKMPDDKTIASYLQIKTTYFLDNKKHVPDALEEFIELALDVIFRLEEKKEPPQWYEIAAVIVLGVAQVIAGVLAKIFIPVVGQLIGEFLISTGCDDILFGVQCAISGEFSWEKYWQHKKQSMLNSAICAVFCVGTSYLKNAKRLKSFQKAWEFQKLTGAQKLHTAASKFSKIPNIGKYIGKEIVKTLVQTGLSELASVGINSTLNSISNTYERELHGKIKQAVNDKWNTVESEMQEIFRLSEGNNFSKEITEDCINRKLQNLPEATILKIFTSRCGPVMQGLGRALADSKGAKSTIQRLFSTYAPTLIGLGVNIGEIVIMISDSMKNLAADLKDARKKLKNTNKQYVLTESLLDDFKKFQNDKIDQIPNHLSETFNQKLKSGIIAPVLKFASNMLISNGIESIAGANRIERLVNTFELIHAASSPNDTKTKYADDLVIFLAEARAVDVNDLNIDPKGVYPANLNGESLQHAYDLYGDKVKTFVDKHGKFYVRRPSSKEYYQSVRDDKPAGLHEQKKIDEVLGCGITIGEVVSNEQQCILKRANGSSISFVIKDNLDGTKHAKILVDGKSISINTNSQNKNDCYYNVALVANEMSQGKIYDEARKIVDNNNVVKELRNCVSLAMKNDEKLLKEFRWTNRTDLKSYFISLTGYYVDDEGQLGTDGDNITYFRTKFATANLPKKYSEMKDRKGIDDMGNEVPLADHHLKSQADIRLELGILILSLSDEQLESTLEAYLNDSSNASNKAFVMKAIDRANRSKNQSPEFQAQLHSEIRRKLVIWNPNNLVPGPLSQERFKHFGSAIDEELSSPYNTTILKNSNLNILQKLTQLKPDSTGPAVWRKNKIGKLCYSPLSSGKVNYSYPRI</sequence>
<dbReference type="Proteomes" id="UP000681722">
    <property type="component" value="Unassembled WGS sequence"/>
</dbReference>
<accession>A0A815CJI4</accession>
<feature type="non-terminal residue" evidence="2">
    <location>
        <position position="1"/>
    </location>
</feature>
<dbReference type="OrthoDB" id="7128572at2759"/>
<dbReference type="EMBL" id="CAJOBC010031307">
    <property type="protein sequence ID" value="CAF4091652.1"/>
    <property type="molecule type" value="Genomic_DNA"/>
</dbReference>
<feature type="coiled-coil region" evidence="1">
    <location>
        <begin position="786"/>
        <end position="816"/>
    </location>
</feature>
<dbReference type="Proteomes" id="UP000663829">
    <property type="component" value="Unassembled WGS sequence"/>
</dbReference>
<keyword evidence="4" id="KW-1185">Reference proteome</keyword>
<keyword evidence="1" id="KW-0175">Coiled coil</keyword>
<evidence type="ECO:0000256" key="1">
    <source>
        <dbReference type="SAM" id="Coils"/>
    </source>
</evidence>
<reference evidence="2" key="1">
    <citation type="submission" date="2021-02" db="EMBL/GenBank/DDBJ databases">
        <authorList>
            <person name="Nowell W R."/>
        </authorList>
    </citation>
    <scope>NUCLEOTIDE SEQUENCE</scope>
</reference>
<gene>
    <name evidence="2" type="ORF">GPM918_LOCUS27896</name>
    <name evidence="3" type="ORF">SRO942_LOCUS28312</name>
</gene>
<dbReference type="EMBL" id="CAJNOQ010011925">
    <property type="protein sequence ID" value="CAF1288137.1"/>
    <property type="molecule type" value="Genomic_DNA"/>
</dbReference>
<organism evidence="2 4">
    <name type="scientific">Didymodactylos carnosus</name>
    <dbReference type="NCBI Taxonomy" id="1234261"/>
    <lineage>
        <taxon>Eukaryota</taxon>
        <taxon>Metazoa</taxon>
        <taxon>Spiralia</taxon>
        <taxon>Gnathifera</taxon>
        <taxon>Rotifera</taxon>
        <taxon>Eurotatoria</taxon>
        <taxon>Bdelloidea</taxon>
        <taxon>Philodinida</taxon>
        <taxon>Philodinidae</taxon>
        <taxon>Didymodactylos</taxon>
    </lineage>
</organism>
<proteinExistence type="predicted"/>
<evidence type="ECO:0000313" key="4">
    <source>
        <dbReference type="Proteomes" id="UP000663829"/>
    </source>
</evidence>
<protein>
    <submittedName>
        <fullName evidence="2">Uncharacterized protein</fullName>
    </submittedName>
</protein>
<evidence type="ECO:0000313" key="2">
    <source>
        <dbReference type="EMBL" id="CAF1288137.1"/>
    </source>
</evidence>
<comment type="caution">
    <text evidence="2">The sequence shown here is derived from an EMBL/GenBank/DDBJ whole genome shotgun (WGS) entry which is preliminary data.</text>
</comment>
<name>A0A815CJI4_9BILA</name>
<evidence type="ECO:0000313" key="3">
    <source>
        <dbReference type="EMBL" id="CAF4091652.1"/>
    </source>
</evidence>